<dbReference type="InterPro" id="IPR033133">
    <property type="entry name" value="PUM-HD"/>
</dbReference>
<dbReference type="InterPro" id="IPR001313">
    <property type="entry name" value="Pumilio_RNA-bd_rpt"/>
</dbReference>
<dbReference type="CDD" id="cd07920">
    <property type="entry name" value="Pumilio"/>
    <property type="match status" value="1"/>
</dbReference>
<dbReference type="Proteomes" id="UP000005237">
    <property type="component" value="Unassembled WGS sequence"/>
</dbReference>
<keyword evidence="3" id="KW-0963">Cytoplasm</keyword>
<feature type="repeat" description="Pumilio" evidence="7">
    <location>
        <begin position="247"/>
        <end position="282"/>
    </location>
</feature>
<reference evidence="9" key="2">
    <citation type="submission" date="2022-06" db="UniProtKB">
        <authorList>
            <consortium name="EnsemblMetazoa"/>
        </authorList>
    </citation>
    <scope>IDENTIFICATION</scope>
    <source>
        <strain evidence="9">DF5081</strain>
    </source>
</reference>
<dbReference type="PROSITE" id="PS50303">
    <property type="entry name" value="PUM_HD"/>
    <property type="match status" value="1"/>
</dbReference>
<evidence type="ECO:0000256" key="3">
    <source>
        <dbReference type="ARBA" id="ARBA00022490"/>
    </source>
</evidence>
<feature type="repeat" description="Pumilio" evidence="7">
    <location>
        <begin position="355"/>
        <end position="390"/>
    </location>
</feature>
<dbReference type="SMART" id="SM00025">
    <property type="entry name" value="Pumilio"/>
    <property type="match status" value="8"/>
</dbReference>
<dbReference type="FunFam" id="1.25.10.10:FF:000004">
    <property type="entry name" value="Pumilio homolog 1 isoform 2"/>
    <property type="match status" value="1"/>
</dbReference>
<evidence type="ECO:0000256" key="7">
    <source>
        <dbReference type="PROSITE-ProRule" id="PRU00317"/>
    </source>
</evidence>
<dbReference type="GO" id="GO:0030154">
    <property type="term" value="P:cell differentiation"/>
    <property type="evidence" value="ECO:0007669"/>
    <property type="project" value="UniProtKB-KW"/>
</dbReference>
<dbReference type="PANTHER" id="PTHR12537">
    <property type="entry name" value="RNA BINDING PROTEIN PUMILIO-RELATED"/>
    <property type="match status" value="1"/>
</dbReference>
<dbReference type="GO" id="GO:0005737">
    <property type="term" value="C:cytoplasm"/>
    <property type="evidence" value="ECO:0007669"/>
    <property type="project" value="UniProtKB-SubCell"/>
</dbReference>
<comment type="subcellular location">
    <subcellularLocation>
        <location evidence="1">Cytoplasm</location>
    </subcellularLocation>
</comment>
<dbReference type="GO" id="GO:0003730">
    <property type="term" value="F:mRNA 3'-UTR binding"/>
    <property type="evidence" value="ECO:0007669"/>
    <property type="project" value="TreeGrafter"/>
</dbReference>
<feature type="domain" description="PUM-HD" evidence="8">
    <location>
        <begin position="225"/>
        <end position="570"/>
    </location>
</feature>
<keyword evidence="5" id="KW-0221">Differentiation</keyword>
<dbReference type="SUPFAM" id="SSF48371">
    <property type="entry name" value="ARM repeat"/>
    <property type="match status" value="1"/>
</dbReference>
<dbReference type="Pfam" id="PF00806">
    <property type="entry name" value="PUF"/>
    <property type="match status" value="8"/>
</dbReference>
<dbReference type="GO" id="GO:0005634">
    <property type="term" value="C:nucleus"/>
    <property type="evidence" value="ECO:0007669"/>
    <property type="project" value="TreeGrafter"/>
</dbReference>
<evidence type="ECO:0000313" key="9">
    <source>
        <dbReference type="EnsemblMetazoa" id="CJA04875.1"/>
    </source>
</evidence>
<dbReference type="PANTHER" id="PTHR12537:SF60">
    <property type="entry name" value="PUM-HD DOMAIN-CONTAINING PROTEIN"/>
    <property type="match status" value="1"/>
</dbReference>
<evidence type="ECO:0000259" key="8">
    <source>
        <dbReference type="PROSITE" id="PS50303"/>
    </source>
</evidence>
<name>A0A8R1HR76_CAEJA</name>
<sequence>MSRPISIANAYNSEPLASPIESLGRSFGAQQIVDSVCGSPIQRSFANRHVSINQKNDFSQDTPDFHFNSFYNQGGKVLGQNTAYMFGTPPSSTGKPLPLSSTYMFGTPPQTALPLPSAPCTCSHHTSGSSIINNQLAAALLSVNNNFMNSSNWNEAALFAQHQMLQQQSLTPSLESQLIAARNMHAASFSDANLMNQVQPSSLRVPVQTSSTGVFPTNTFRDTTINDDLLTRYRANPSMMKGLKLSDIRGMLLKFAKDQVGSRFIQQKLEFCDKSEKDSIFDEVLENAHELVDDIFGNYVVQKFFEYGEEKHWSRLVDAIIERVPTYAFQMYACRVLQKALEKVSEPLQIKILIQIRQVIPRCMKDQNGNHVIQKAIEKVDSQYIQFIVDALLETPNTIYEMSVDPYGCRVVQRCLEHCIPSQTTPMIERIHERFDEIANNQYGNYVVQHVIQHGSEKDRIIIVERVSENLLEFATHKYSSNVIEKCLELGAVYHKGIIVRSACHHPDGSVPIVVQMMKDQYANYVVQKMFDQVTMEQRRELILAVRPHIPILREYPHGKHILAKLDKYFQKQVLTNYQYPVMPGSN</sequence>
<evidence type="ECO:0000313" key="10">
    <source>
        <dbReference type="Proteomes" id="UP000005237"/>
    </source>
</evidence>
<dbReference type="PROSITE" id="PS50302">
    <property type="entry name" value="PUM"/>
    <property type="match status" value="7"/>
</dbReference>
<dbReference type="InterPro" id="IPR016024">
    <property type="entry name" value="ARM-type_fold"/>
</dbReference>
<proteinExistence type="predicted"/>
<evidence type="ECO:0000256" key="2">
    <source>
        <dbReference type="ARBA" id="ARBA00022473"/>
    </source>
</evidence>
<feature type="repeat" description="Pumilio" evidence="7">
    <location>
        <begin position="283"/>
        <end position="318"/>
    </location>
</feature>
<organism evidence="9 10">
    <name type="scientific">Caenorhabditis japonica</name>
    <dbReference type="NCBI Taxonomy" id="281687"/>
    <lineage>
        <taxon>Eukaryota</taxon>
        <taxon>Metazoa</taxon>
        <taxon>Ecdysozoa</taxon>
        <taxon>Nematoda</taxon>
        <taxon>Chromadorea</taxon>
        <taxon>Rhabditida</taxon>
        <taxon>Rhabditina</taxon>
        <taxon>Rhabditomorpha</taxon>
        <taxon>Rhabditoidea</taxon>
        <taxon>Rhabditidae</taxon>
        <taxon>Peloderinae</taxon>
        <taxon>Caenorhabditis</taxon>
    </lineage>
</organism>
<keyword evidence="10" id="KW-1185">Reference proteome</keyword>
<dbReference type="InterPro" id="IPR033712">
    <property type="entry name" value="Pumilio_RNA-bd"/>
</dbReference>
<reference evidence="10" key="1">
    <citation type="submission" date="2010-08" db="EMBL/GenBank/DDBJ databases">
        <authorList>
            <consortium name="Caenorhabditis japonica Sequencing Consortium"/>
            <person name="Wilson R.K."/>
        </authorList>
    </citation>
    <scope>NUCLEOTIDE SEQUENCE [LARGE SCALE GENOMIC DNA]</scope>
    <source>
        <strain evidence="10">DF5081</strain>
    </source>
</reference>
<keyword evidence="2" id="KW-0217">Developmental protein</keyword>
<keyword evidence="4" id="KW-0677">Repeat</keyword>
<feature type="repeat" description="Pumilio" evidence="7">
    <location>
        <begin position="509"/>
        <end position="545"/>
    </location>
</feature>
<feature type="repeat" description="Pumilio" evidence="7">
    <location>
        <begin position="430"/>
        <end position="465"/>
    </location>
</feature>
<dbReference type="AlphaFoldDB" id="A0A8R1HR76"/>
<dbReference type="EnsemblMetazoa" id="CJA04875.1">
    <property type="protein sequence ID" value="CJA04875.1"/>
    <property type="gene ID" value="WBGene00124078"/>
</dbReference>
<accession>A0A8R1HR76</accession>
<protein>
    <submittedName>
        <fullName evidence="9">PUM-HD domain-containing protein</fullName>
    </submittedName>
</protein>
<evidence type="ECO:0000256" key="5">
    <source>
        <dbReference type="ARBA" id="ARBA00022782"/>
    </source>
</evidence>
<keyword evidence="6" id="KW-0694">RNA-binding</keyword>
<evidence type="ECO:0000256" key="1">
    <source>
        <dbReference type="ARBA" id="ARBA00004496"/>
    </source>
</evidence>
<evidence type="ECO:0000256" key="6">
    <source>
        <dbReference type="ARBA" id="ARBA00022884"/>
    </source>
</evidence>
<feature type="repeat" description="Pumilio" evidence="7">
    <location>
        <begin position="466"/>
        <end position="501"/>
    </location>
</feature>
<dbReference type="InterPro" id="IPR011989">
    <property type="entry name" value="ARM-like"/>
</dbReference>
<feature type="repeat" description="Pumilio" evidence="7">
    <location>
        <begin position="391"/>
        <end position="429"/>
    </location>
</feature>
<dbReference type="GO" id="GO:0010608">
    <property type="term" value="P:post-transcriptional regulation of gene expression"/>
    <property type="evidence" value="ECO:0007669"/>
    <property type="project" value="TreeGrafter"/>
</dbReference>
<evidence type="ECO:0000256" key="4">
    <source>
        <dbReference type="ARBA" id="ARBA00022737"/>
    </source>
</evidence>
<dbReference type="Gene3D" id="1.25.10.10">
    <property type="entry name" value="Leucine-rich Repeat Variant"/>
    <property type="match status" value="1"/>
</dbReference>